<dbReference type="PROSITE" id="PS00107">
    <property type="entry name" value="PROTEIN_KINASE_ATP"/>
    <property type="match status" value="1"/>
</dbReference>
<dbReference type="EMBL" id="PQIB02000004">
    <property type="protein sequence ID" value="RLN24134.1"/>
    <property type="molecule type" value="Genomic_DNA"/>
</dbReference>
<dbReference type="PROSITE" id="PS00108">
    <property type="entry name" value="PROTEIN_KINASE_ST"/>
    <property type="match status" value="1"/>
</dbReference>
<evidence type="ECO:0000313" key="10">
    <source>
        <dbReference type="EMBL" id="RLN24134.1"/>
    </source>
</evidence>
<dbReference type="InterPro" id="IPR011009">
    <property type="entry name" value="Kinase-like_dom_sf"/>
</dbReference>
<dbReference type="Gene3D" id="3.30.200.20">
    <property type="entry name" value="Phosphorylase Kinase, domain 1"/>
    <property type="match status" value="1"/>
</dbReference>
<evidence type="ECO:0000256" key="1">
    <source>
        <dbReference type="ARBA" id="ARBA00022527"/>
    </source>
</evidence>
<dbReference type="OrthoDB" id="1901798at2759"/>
<feature type="transmembrane region" description="Helical" evidence="8">
    <location>
        <begin position="425"/>
        <end position="449"/>
    </location>
</feature>
<dbReference type="Pfam" id="PF07714">
    <property type="entry name" value="PK_Tyr_Ser-Thr"/>
    <property type="match status" value="1"/>
</dbReference>
<evidence type="ECO:0000256" key="3">
    <source>
        <dbReference type="ARBA" id="ARBA00022741"/>
    </source>
</evidence>
<feature type="compositionally biased region" description="Low complexity" evidence="7">
    <location>
        <begin position="245"/>
        <end position="254"/>
    </location>
</feature>
<feature type="binding site" evidence="6">
    <location>
        <position position="572"/>
    </location>
    <ligand>
        <name>ATP</name>
        <dbReference type="ChEBI" id="CHEBI:30616"/>
    </ligand>
</feature>
<feature type="transmembrane region" description="Helical" evidence="8">
    <location>
        <begin position="16"/>
        <end position="38"/>
    </location>
</feature>
<evidence type="ECO:0000259" key="9">
    <source>
        <dbReference type="PROSITE" id="PS50011"/>
    </source>
</evidence>
<feature type="compositionally biased region" description="Basic residues" evidence="7">
    <location>
        <begin position="150"/>
        <end position="165"/>
    </location>
</feature>
<dbReference type="Pfam" id="PF23180">
    <property type="entry name" value="ALE2_N"/>
    <property type="match status" value="1"/>
</dbReference>
<dbReference type="PANTHER" id="PTHR47989:SF45">
    <property type="entry name" value="OS01G0709500 PROTEIN"/>
    <property type="match status" value="1"/>
</dbReference>
<feature type="compositionally biased region" description="Pro residues" evidence="7">
    <location>
        <begin position="106"/>
        <end position="122"/>
    </location>
</feature>
<dbReference type="InterPro" id="IPR057597">
    <property type="entry name" value="ALE2_N"/>
</dbReference>
<keyword evidence="8" id="KW-0472">Membrane</keyword>
<evidence type="ECO:0000313" key="11">
    <source>
        <dbReference type="Proteomes" id="UP000275267"/>
    </source>
</evidence>
<proteinExistence type="predicted"/>
<dbReference type="Proteomes" id="UP000275267">
    <property type="component" value="Unassembled WGS sequence"/>
</dbReference>
<evidence type="ECO:0000256" key="7">
    <source>
        <dbReference type="SAM" id="MobiDB-lite"/>
    </source>
</evidence>
<dbReference type="SUPFAM" id="SSF56112">
    <property type="entry name" value="Protein kinase-like (PK-like)"/>
    <property type="match status" value="1"/>
</dbReference>
<dbReference type="PROSITE" id="PS50011">
    <property type="entry name" value="PROTEIN_KINASE_DOM"/>
    <property type="match status" value="1"/>
</dbReference>
<evidence type="ECO:0000256" key="4">
    <source>
        <dbReference type="ARBA" id="ARBA00022777"/>
    </source>
</evidence>
<keyword evidence="11" id="KW-1185">Reference proteome</keyword>
<dbReference type="InterPro" id="IPR017441">
    <property type="entry name" value="Protein_kinase_ATP_BS"/>
</dbReference>
<dbReference type="CDD" id="cd14066">
    <property type="entry name" value="STKc_IRAK"/>
    <property type="match status" value="1"/>
</dbReference>
<dbReference type="InterPro" id="IPR001245">
    <property type="entry name" value="Ser-Thr/Tyr_kinase_cat_dom"/>
</dbReference>
<name>A0A3L6SQZ4_PANMI</name>
<dbReference type="InterPro" id="IPR000719">
    <property type="entry name" value="Prot_kinase_dom"/>
</dbReference>
<dbReference type="InterPro" id="IPR008271">
    <property type="entry name" value="Ser/Thr_kinase_AS"/>
</dbReference>
<dbReference type="AlphaFoldDB" id="A0A3L6SQZ4"/>
<dbReference type="FunFam" id="1.10.510.10:FF:000051">
    <property type="entry name" value="Receptor-like serine/threonine-protein kinase ALE2"/>
    <property type="match status" value="1"/>
</dbReference>
<dbReference type="GO" id="GO:0004674">
    <property type="term" value="F:protein serine/threonine kinase activity"/>
    <property type="evidence" value="ECO:0007669"/>
    <property type="project" value="UniProtKB-KW"/>
</dbReference>
<dbReference type="FunFam" id="3.30.200.20:FF:000146">
    <property type="entry name" value="receptor-like serine/threonine-protein kinase ALE2"/>
    <property type="match status" value="1"/>
</dbReference>
<keyword evidence="8" id="KW-1133">Transmembrane helix</keyword>
<dbReference type="Gene3D" id="1.10.510.10">
    <property type="entry name" value="Transferase(Phosphotransferase) domain 1"/>
    <property type="match status" value="1"/>
</dbReference>
<feature type="compositionally biased region" description="Polar residues" evidence="7">
    <location>
        <begin position="91"/>
        <end position="101"/>
    </location>
</feature>
<accession>A0A3L6SQZ4</accession>
<keyword evidence="1" id="KW-0723">Serine/threonine-protein kinase</keyword>
<evidence type="ECO:0000256" key="5">
    <source>
        <dbReference type="ARBA" id="ARBA00022840"/>
    </source>
</evidence>
<feature type="region of interest" description="Disordered" evidence="7">
    <location>
        <begin position="88"/>
        <end position="254"/>
    </location>
</feature>
<comment type="caution">
    <text evidence="10">The sequence shown here is derived from an EMBL/GenBank/DDBJ whole genome shotgun (WGS) entry which is preliminary data.</text>
</comment>
<feature type="region of interest" description="Disordered" evidence="7">
    <location>
        <begin position="885"/>
        <end position="919"/>
    </location>
</feature>
<reference evidence="11" key="1">
    <citation type="journal article" date="2019" name="Nat. Commun.">
        <title>The genome of broomcorn millet.</title>
        <authorList>
            <person name="Zou C."/>
            <person name="Miki D."/>
            <person name="Li D."/>
            <person name="Tang Q."/>
            <person name="Xiao L."/>
            <person name="Rajput S."/>
            <person name="Deng P."/>
            <person name="Jia W."/>
            <person name="Huang R."/>
            <person name="Zhang M."/>
            <person name="Sun Y."/>
            <person name="Hu J."/>
            <person name="Fu X."/>
            <person name="Schnable P.S."/>
            <person name="Li F."/>
            <person name="Zhang H."/>
            <person name="Feng B."/>
            <person name="Zhu X."/>
            <person name="Liu R."/>
            <person name="Schnable J.C."/>
            <person name="Zhu J.-K."/>
            <person name="Zhang H."/>
        </authorList>
    </citation>
    <scope>NUCLEOTIDE SEQUENCE [LARGE SCALE GENOMIC DNA]</scope>
</reference>
<protein>
    <submittedName>
        <fullName evidence="10">Receptor-like serine/threonine-protein kinase ALE2 isoform X1</fullName>
    </submittedName>
</protein>
<feature type="domain" description="Protein kinase" evidence="9">
    <location>
        <begin position="544"/>
        <end position="820"/>
    </location>
</feature>
<sequence>MWRRGGGRGRGGGGGGLGGCGGGCALLAAALVVSALVIRGGGGLKQSHAPAVARKVLLSITSWHPQNNLDNVLHLSQIQDQRLKLVAAPQPSRTRTGQETSKVPVASPPVEFPRQRNPPPGGPAASPETALHPGNHGKDHGVPVAVPSKGIHHHSMPVNKTHGKTHGPPVVAPAKRKHPHSPANNTYVEGPAVSPSKSPTIHRKRHGIPVAAPPKEHSSHSPPANRPALPPIDPPETPAFKKPKALAPAPSQSLLPPPTNSYCTATCQDPQTNSPPGTTCLCVFPIKVELRFDIALYTFFTLVPEFAQDIASGVLMNQSQVRVMGANAAPDDPEKTIVFIDLVPLEPKFDNVTAHLVFEKFWQKKVIINPMHFGKYDVLGVLYQGLPPPPPTASMNNGLSNINGPKLHPLAADVGNHRERKGKGIIVIIILSSVFAFTLCAGAALVVYFKLRSCSHLTEAPLVPSKPAAFKGTEKVRNVIPREIKCSVSCFMVKCESPGSAMVGNRLESRLISASPSFSSSLVAYNGSAKTFSLAEMERATQAFDESRIIGEGGFGRVYEGILEDGERVAIKVLKRDDQQGTREFLAEVEMLSRLHHRNLVKLIGICTEGHSRCLVYELVPNGSVESHLHGSDKGAARLDWDARLRIALGAARALAYLHEDSSPRVIHRDFKSSNILLEYDFTPKVSDFGLARTALGEGNEHISTRVMGTFGYVAPEYAMTGHLLVKSDVYSYGVVLLELLTGRKPVDMSRPPGQENLVAWASSLLTSRDGLESIIDPSLGRSIPFDSIAKVAAIASMCVQPEVDQRPFMGEVVQALKLVCNEGSEFNESTSFSQDLHIQDVEIMSRASMDMDIDPALSAELFTSSARYDAVDASGSFRRYSSSGPLRVGRAGHNKERGLSTGSSSEHVGLQRSRIDSE</sequence>
<evidence type="ECO:0000256" key="6">
    <source>
        <dbReference type="PROSITE-ProRule" id="PRU10141"/>
    </source>
</evidence>
<keyword evidence="5 6" id="KW-0067">ATP-binding</keyword>
<organism evidence="10 11">
    <name type="scientific">Panicum miliaceum</name>
    <name type="common">Proso millet</name>
    <name type="synonym">Broomcorn millet</name>
    <dbReference type="NCBI Taxonomy" id="4540"/>
    <lineage>
        <taxon>Eukaryota</taxon>
        <taxon>Viridiplantae</taxon>
        <taxon>Streptophyta</taxon>
        <taxon>Embryophyta</taxon>
        <taxon>Tracheophyta</taxon>
        <taxon>Spermatophyta</taxon>
        <taxon>Magnoliopsida</taxon>
        <taxon>Liliopsida</taxon>
        <taxon>Poales</taxon>
        <taxon>Poaceae</taxon>
        <taxon>PACMAD clade</taxon>
        <taxon>Panicoideae</taxon>
        <taxon>Panicodae</taxon>
        <taxon>Paniceae</taxon>
        <taxon>Panicinae</taxon>
        <taxon>Panicum</taxon>
        <taxon>Panicum sect. Panicum</taxon>
    </lineage>
</organism>
<keyword evidence="4" id="KW-0418">Kinase</keyword>
<keyword evidence="8" id="KW-0812">Transmembrane</keyword>
<evidence type="ECO:0000256" key="2">
    <source>
        <dbReference type="ARBA" id="ARBA00022679"/>
    </source>
</evidence>
<feature type="compositionally biased region" description="Pro residues" evidence="7">
    <location>
        <begin position="224"/>
        <end position="237"/>
    </location>
</feature>
<evidence type="ECO:0000256" key="8">
    <source>
        <dbReference type="SAM" id="Phobius"/>
    </source>
</evidence>
<keyword evidence="2" id="KW-0808">Transferase</keyword>
<gene>
    <name evidence="10" type="ORF">C2845_PM07G20590</name>
</gene>
<keyword evidence="3 6" id="KW-0547">Nucleotide-binding</keyword>
<dbReference type="PANTHER" id="PTHR47989">
    <property type="entry name" value="OS01G0750732 PROTEIN"/>
    <property type="match status" value="1"/>
</dbReference>
<dbReference type="STRING" id="4540.A0A3L6SQZ4"/>
<dbReference type="GO" id="GO:0005524">
    <property type="term" value="F:ATP binding"/>
    <property type="evidence" value="ECO:0007669"/>
    <property type="project" value="UniProtKB-UniRule"/>
</dbReference>